<keyword evidence="1" id="KW-1133">Transmembrane helix</keyword>
<feature type="transmembrane region" description="Helical" evidence="1">
    <location>
        <begin position="5"/>
        <end position="26"/>
    </location>
</feature>
<proteinExistence type="predicted"/>
<dbReference type="Proteomes" id="UP000261755">
    <property type="component" value="Segment"/>
</dbReference>
<evidence type="ECO:0000313" key="3">
    <source>
        <dbReference type="Proteomes" id="UP000261755"/>
    </source>
</evidence>
<protein>
    <submittedName>
        <fullName evidence="2">Uncharacterized protein</fullName>
    </submittedName>
</protein>
<name>A0A385IEC5_9CAUD</name>
<keyword evidence="1" id="KW-0472">Membrane</keyword>
<feature type="transmembrane region" description="Helical" evidence="1">
    <location>
        <begin position="32"/>
        <end position="50"/>
    </location>
</feature>
<sequence length="86" mass="8931">MRKIAIGYGCGVGMGIIAYAAHLILGMSLVDLTPIMVAAIAAPLFGIVVFDFKAFSRAAAEVSNLILGRLGHRSFGSGSLCRPHGL</sequence>
<organism evidence="2 3">
    <name type="scientific">Escherichia phage PD38</name>
    <dbReference type="NCBI Taxonomy" id="2316016"/>
    <lineage>
        <taxon>Viruses</taxon>
        <taxon>Duplodnaviria</taxon>
        <taxon>Heunggongvirae</taxon>
        <taxon>Uroviricota</taxon>
        <taxon>Caudoviricetes</taxon>
        <taxon>Schitoviridae</taxon>
        <taxon>Enquatrovirinae</taxon>
        <taxon>Gamaleyavirus</taxon>
        <taxon>Gamaleyavirus Bp4</taxon>
    </lineage>
</organism>
<dbReference type="EMBL" id="MH669274">
    <property type="protein sequence ID" value="AXY81303.1"/>
    <property type="molecule type" value="Genomic_DNA"/>
</dbReference>
<reference evidence="3" key="1">
    <citation type="submission" date="2018-07" db="EMBL/GenBank/DDBJ databases">
        <authorList>
            <person name="Liu G."/>
            <person name="Sun H."/>
            <person name="Ren H."/>
            <person name="Pan Q."/>
        </authorList>
    </citation>
    <scope>NUCLEOTIDE SEQUENCE [LARGE SCALE GENOMIC DNA]</scope>
</reference>
<evidence type="ECO:0000313" key="2">
    <source>
        <dbReference type="EMBL" id="AXY81303.1"/>
    </source>
</evidence>
<accession>A0A385IEC5</accession>
<keyword evidence="1" id="KW-0812">Transmembrane</keyword>
<evidence type="ECO:0000256" key="1">
    <source>
        <dbReference type="SAM" id="Phobius"/>
    </source>
</evidence>